<organism evidence="1 2">
    <name type="scientific">Stachybotrys elegans</name>
    <dbReference type="NCBI Taxonomy" id="80388"/>
    <lineage>
        <taxon>Eukaryota</taxon>
        <taxon>Fungi</taxon>
        <taxon>Dikarya</taxon>
        <taxon>Ascomycota</taxon>
        <taxon>Pezizomycotina</taxon>
        <taxon>Sordariomycetes</taxon>
        <taxon>Hypocreomycetidae</taxon>
        <taxon>Hypocreales</taxon>
        <taxon>Stachybotryaceae</taxon>
        <taxon>Stachybotrys</taxon>
    </lineage>
</organism>
<sequence length="177" mass="19713">MCVLTAKPWVVAGRMRATIAILAQSQACNKFLQELAQQVDAFGPWDRRGPKSLCYAPFLMATTLRRGQARASINPDHGGRDLIRLRDQDLAMLGVLQKDPGKGAPFSHALFPQDATFSTASPASHLDYDEPKSIECGRCINQWFLMFVLIEAQVGDSMLYVFILQARLAIKKDKFDP</sequence>
<gene>
    <name evidence="1" type="ORF">B0I35DRAFT_406379</name>
</gene>
<dbReference type="AlphaFoldDB" id="A0A8K0T0X6"/>
<name>A0A8K0T0X6_9HYPO</name>
<protein>
    <submittedName>
        <fullName evidence="1">Uncharacterized protein</fullName>
    </submittedName>
</protein>
<evidence type="ECO:0000313" key="2">
    <source>
        <dbReference type="Proteomes" id="UP000813444"/>
    </source>
</evidence>
<evidence type="ECO:0000313" key="1">
    <source>
        <dbReference type="EMBL" id="KAH7324591.1"/>
    </source>
</evidence>
<dbReference type="EMBL" id="JAGPNK010000003">
    <property type="protein sequence ID" value="KAH7324591.1"/>
    <property type="molecule type" value="Genomic_DNA"/>
</dbReference>
<dbReference type="Proteomes" id="UP000813444">
    <property type="component" value="Unassembled WGS sequence"/>
</dbReference>
<keyword evidence="2" id="KW-1185">Reference proteome</keyword>
<proteinExistence type="predicted"/>
<comment type="caution">
    <text evidence="1">The sequence shown here is derived from an EMBL/GenBank/DDBJ whole genome shotgun (WGS) entry which is preliminary data.</text>
</comment>
<reference evidence="1" key="1">
    <citation type="journal article" date="2021" name="Nat. Commun.">
        <title>Genetic determinants of endophytism in the Arabidopsis root mycobiome.</title>
        <authorList>
            <person name="Mesny F."/>
            <person name="Miyauchi S."/>
            <person name="Thiergart T."/>
            <person name="Pickel B."/>
            <person name="Atanasova L."/>
            <person name="Karlsson M."/>
            <person name="Huettel B."/>
            <person name="Barry K.W."/>
            <person name="Haridas S."/>
            <person name="Chen C."/>
            <person name="Bauer D."/>
            <person name="Andreopoulos W."/>
            <person name="Pangilinan J."/>
            <person name="LaButti K."/>
            <person name="Riley R."/>
            <person name="Lipzen A."/>
            <person name="Clum A."/>
            <person name="Drula E."/>
            <person name="Henrissat B."/>
            <person name="Kohler A."/>
            <person name="Grigoriev I.V."/>
            <person name="Martin F.M."/>
            <person name="Hacquard S."/>
        </authorList>
    </citation>
    <scope>NUCLEOTIDE SEQUENCE</scope>
    <source>
        <strain evidence="1">MPI-CAGE-CH-0235</strain>
    </source>
</reference>
<accession>A0A8K0T0X6</accession>